<evidence type="ECO:0000313" key="4">
    <source>
        <dbReference type="Proteomes" id="UP000199602"/>
    </source>
</evidence>
<feature type="transmembrane region" description="Helical" evidence="1">
    <location>
        <begin position="116"/>
        <end position="140"/>
    </location>
</feature>
<evidence type="ECO:0000259" key="2">
    <source>
        <dbReference type="Pfam" id="PF09835"/>
    </source>
</evidence>
<dbReference type="STRING" id="206665.SAMN04488516_11412"/>
<keyword evidence="1" id="KW-1133">Transmembrane helix</keyword>
<dbReference type="PANTHER" id="PTHR40547">
    <property type="entry name" value="SLL0298 PROTEIN"/>
    <property type="match status" value="1"/>
</dbReference>
<keyword evidence="1" id="KW-0472">Membrane</keyword>
<accession>A0A1H0FSK8</accession>
<organism evidence="3 4">
    <name type="scientific">Desulfonauticus submarinus</name>
    <dbReference type="NCBI Taxonomy" id="206665"/>
    <lineage>
        <taxon>Bacteria</taxon>
        <taxon>Pseudomonadati</taxon>
        <taxon>Thermodesulfobacteriota</taxon>
        <taxon>Desulfovibrionia</taxon>
        <taxon>Desulfovibrionales</taxon>
        <taxon>Desulfonauticaceae</taxon>
        <taxon>Desulfonauticus</taxon>
    </lineage>
</organism>
<reference evidence="3 4" key="1">
    <citation type="submission" date="2016-10" db="EMBL/GenBank/DDBJ databases">
        <authorList>
            <person name="de Groot N.N."/>
        </authorList>
    </citation>
    <scope>NUCLEOTIDE SEQUENCE [LARGE SCALE GENOMIC DNA]</scope>
    <source>
        <strain evidence="3 4">DSM 15269</strain>
    </source>
</reference>
<feature type="domain" description="DUF2062" evidence="2">
    <location>
        <begin position="9"/>
        <end position="150"/>
    </location>
</feature>
<dbReference type="Pfam" id="PF09835">
    <property type="entry name" value="DUF2062"/>
    <property type="match status" value="1"/>
</dbReference>
<sequence length="162" mass="18968">MKMWWYKIKRTFRYWYLRILRLKSSPESIALGLALGVLVGFWPIIPFQTVVAVALAFLFRSNKIAAALGTWVSNPLNVPFLYYLFYIIGKYFWPVNAKIDFSHLAMKELINTGWDVFMAMCIGGTILGIPASILTYFIFLKLLKAYRQRKLEKKYRRAHQLS</sequence>
<gene>
    <name evidence="3" type="ORF">SAMN04488516_11412</name>
</gene>
<evidence type="ECO:0000256" key="1">
    <source>
        <dbReference type="SAM" id="Phobius"/>
    </source>
</evidence>
<feature type="transmembrane region" description="Helical" evidence="1">
    <location>
        <begin position="29"/>
        <end position="59"/>
    </location>
</feature>
<evidence type="ECO:0000313" key="3">
    <source>
        <dbReference type="EMBL" id="SDN97636.1"/>
    </source>
</evidence>
<keyword evidence="4" id="KW-1185">Reference proteome</keyword>
<protein>
    <recommendedName>
        <fullName evidence="2">DUF2062 domain-containing protein</fullName>
    </recommendedName>
</protein>
<dbReference type="RefSeq" id="WP_234970987.1">
    <property type="nucleotide sequence ID" value="NZ_FNIN01000014.1"/>
</dbReference>
<dbReference type="EMBL" id="FNIN01000014">
    <property type="protein sequence ID" value="SDN97636.1"/>
    <property type="molecule type" value="Genomic_DNA"/>
</dbReference>
<dbReference type="AlphaFoldDB" id="A0A1H0FSK8"/>
<dbReference type="Proteomes" id="UP000199602">
    <property type="component" value="Unassembled WGS sequence"/>
</dbReference>
<dbReference type="InterPro" id="IPR018639">
    <property type="entry name" value="DUF2062"/>
</dbReference>
<keyword evidence="1" id="KW-0812">Transmembrane</keyword>
<proteinExistence type="predicted"/>
<name>A0A1H0FSK8_9BACT</name>
<dbReference type="PANTHER" id="PTHR40547:SF1">
    <property type="entry name" value="SLL0298 PROTEIN"/>
    <property type="match status" value="1"/>
</dbReference>